<dbReference type="Proteomes" id="UP000192257">
    <property type="component" value="Unassembled WGS sequence"/>
</dbReference>
<dbReference type="GeneID" id="39990522"/>
<proteinExistence type="predicted"/>
<reference evidence="2 3" key="1">
    <citation type="submission" date="2017-03" db="EMBL/GenBank/DDBJ databases">
        <title>An alternative strategy for trypanosome survival in the mammalian bloodstream revealed through genome and transcriptome analysis of the ubiquitous bovine parasite Trypanosoma (Megatrypanum) theileri.</title>
        <authorList>
            <person name="Kelly S."/>
            <person name="Ivens A."/>
            <person name="Mott A."/>
            <person name="O'Neill E."/>
            <person name="Emms D."/>
            <person name="Macleod O."/>
            <person name="Voorheis P."/>
            <person name="Matthews J."/>
            <person name="Matthews K."/>
            <person name="Carrington M."/>
        </authorList>
    </citation>
    <scope>NUCLEOTIDE SEQUENCE [LARGE SCALE GENOMIC DNA]</scope>
    <source>
        <strain evidence="2">Edinburgh</strain>
    </source>
</reference>
<name>A0A1X0NHE0_9TRYP</name>
<dbReference type="AlphaFoldDB" id="A0A1X0NHE0"/>
<evidence type="ECO:0000256" key="1">
    <source>
        <dbReference type="SAM" id="MobiDB-lite"/>
    </source>
</evidence>
<evidence type="ECO:0000313" key="2">
    <source>
        <dbReference type="EMBL" id="ORC83893.1"/>
    </source>
</evidence>
<keyword evidence="3" id="KW-1185">Reference proteome</keyword>
<dbReference type="OrthoDB" id="252597at2759"/>
<dbReference type="EMBL" id="NBCO01000054">
    <property type="protein sequence ID" value="ORC83893.1"/>
    <property type="molecule type" value="Genomic_DNA"/>
</dbReference>
<comment type="caution">
    <text evidence="2">The sequence shown here is derived from an EMBL/GenBank/DDBJ whole genome shotgun (WGS) entry which is preliminary data.</text>
</comment>
<feature type="compositionally biased region" description="Basic residues" evidence="1">
    <location>
        <begin position="60"/>
        <end position="70"/>
    </location>
</feature>
<gene>
    <name evidence="2" type="ORF">TM35_000541170</name>
</gene>
<dbReference type="RefSeq" id="XP_028877959.1">
    <property type="nucleotide sequence ID" value="XM_029030742.1"/>
</dbReference>
<accession>A0A1X0NHE0</accession>
<organism evidence="2 3">
    <name type="scientific">Trypanosoma theileri</name>
    <dbReference type="NCBI Taxonomy" id="67003"/>
    <lineage>
        <taxon>Eukaryota</taxon>
        <taxon>Discoba</taxon>
        <taxon>Euglenozoa</taxon>
        <taxon>Kinetoplastea</taxon>
        <taxon>Metakinetoplastina</taxon>
        <taxon>Trypanosomatida</taxon>
        <taxon>Trypanosomatidae</taxon>
        <taxon>Trypanosoma</taxon>
    </lineage>
</organism>
<sequence length="310" mass="33927">MLDCIALHTPCTHRRAAAILQQQRSEQTAGGREAARQKLERLGGAYGELSRGAPLALWHVHHSHHDKKRQTPLQENKKGKEKIEEKEKGRECTPERSGSHAQHEELVLPSPKRKGLCGCRSPLPKKKFAEKSDVCTAAAAALGKVSPIPEDFSTASLSQTLPLTPDQLTSSSLLSPAELSAVELLAHDIEGVSPRCWQLSQEQLSPSAIYAEDDRKLHAAAAAATEAATAGIRSLGRKTFSSASARQKRARSALDAAVHSEIDDRTARCLHFDAEESVKPQRPSVSGMVLRRYNELTQQRMATQFLVLPY</sequence>
<feature type="region of interest" description="Disordered" evidence="1">
    <location>
        <begin position="60"/>
        <end position="107"/>
    </location>
</feature>
<feature type="compositionally biased region" description="Basic and acidic residues" evidence="1">
    <location>
        <begin position="75"/>
        <end position="106"/>
    </location>
</feature>
<evidence type="ECO:0000313" key="3">
    <source>
        <dbReference type="Proteomes" id="UP000192257"/>
    </source>
</evidence>
<dbReference type="VEuPathDB" id="TriTrypDB:TM35_000541170"/>
<protein>
    <submittedName>
        <fullName evidence="2">Uncharacterized protein</fullName>
    </submittedName>
</protein>